<organism evidence="1 2">
    <name type="scientific">Trichothecium roseum</name>
    <dbReference type="NCBI Taxonomy" id="47278"/>
    <lineage>
        <taxon>Eukaryota</taxon>
        <taxon>Fungi</taxon>
        <taxon>Dikarya</taxon>
        <taxon>Ascomycota</taxon>
        <taxon>Pezizomycotina</taxon>
        <taxon>Sordariomycetes</taxon>
        <taxon>Hypocreomycetidae</taxon>
        <taxon>Hypocreales</taxon>
        <taxon>Hypocreales incertae sedis</taxon>
        <taxon>Trichothecium</taxon>
    </lineage>
</organism>
<evidence type="ECO:0000313" key="1">
    <source>
        <dbReference type="EMBL" id="KAI9904533.1"/>
    </source>
</evidence>
<evidence type="ECO:0000313" key="2">
    <source>
        <dbReference type="Proteomes" id="UP001163324"/>
    </source>
</evidence>
<gene>
    <name evidence="1" type="ORF">N3K66_001062</name>
</gene>
<keyword evidence="2" id="KW-1185">Reference proteome</keyword>
<accession>A0ACC0VFI4</accession>
<dbReference type="EMBL" id="CM047940">
    <property type="protein sequence ID" value="KAI9904533.1"/>
    <property type="molecule type" value="Genomic_DNA"/>
</dbReference>
<dbReference type="Proteomes" id="UP001163324">
    <property type="component" value="Chromosome 1"/>
</dbReference>
<name>A0ACC0VFI4_9HYPO</name>
<reference evidence="1" key="1">
    <citation type="submission" date="2022-10" db="EMBL/GenBank/DDBJ databases">
        <title>Complete Genome of Trichothecium roseum strain YXFP-22015, a Plant Pathogen Isolated from Citrus.</title>
        <authorList>
            <person name="Wang Y."/>
            <person name="Zhu L."/>
        </authorList>
    </citation>
    <scope>NUCLEOTIDE SEQUENCE</scope>
    <source>
        <strain evidence="1">YXFP-22015</strain>
    </source>
</reference>
<proteinExistence type="predicted"/>
<protein>
    <submittedName>
        <fullName evidence="1">Uncharacterized protein</fullName>
    </submittedName>
</protein>
<comment type="caution">
    <text evidence="1">The sequence shown here is derived from an EMBL/GenBank/DDBJ whole genome shotgun (WGS) entry which is preliminary data.</text>
</comment>
<sequence>MTLSAVVFQGEPQGLFEPGCDGKNDASSSSTGDHQRGISSEGNQSSADTSQGISDGSREKVRRRSSLTNMVHTVKMRWQRERSSTQGSAFSSNNSGVRKGVGELYSMNTPTSLLDPVSIALPQLEPLHDIREDGLKRSSSFRDCLEKAAENINIKYRTAPACYRQHNPCGCPSEDPIQPGLDKYSVPLRRYIRQASKPLKPRNVFQNTTSSGGTVKSVSSHNIHPCVVPSLRNGKARDVPQVPNHRIDAILEQSIELRTPIEPTHWIGSVPVTIISPTKAHGQYYHSRAEVNPIWIKSSQNQGSESQSSMYSDDQEDSGDDHQHSYASESAAPKQDETIIIPLVVPGWKTDGDNDTASTASIRDTECEDGGPSLASKGSISTVPPLPQLWKGKAQDDSRQLYRSLSKISTDAPYEVPSQNAQVNMADDIRKSMQKRPHVHWPGVKRADISSRSSEGELESIQTFVI</sequence>